<dbReference type="FunFam" id="3.40.50.300:FF:000296">
    <property type="entry name" value="ATP-dependent DNA helicase RecQ"/>
    <property type="match status" value="1"/>
</dbReference>
<dbReference type="PROSITE" id="PS50967">
    <property type="entry name" value="HRDC"/>
    <property type="match status" value="1"/>
</dbReference>
<keyword evidence="8 20" id="KW-0347">Helicase</keyword>
<evidence type="ECO:0000256" key="16">
    <source>
        <dbReference type="NCBIfam" id="TIGR01389"/>
    </source>
</evidence>
<dbReference type="GO" id="GO:0006281">
    <property type="term" value="P:DNA repair"/>
    <property type="evidence" value="ECO:0007669"/>
    <property type="project" value="UniProtKB-KW"/>
</dbReference>
<evidence type="ECO:0000313" key="20">
    <source>
        <dbReference type="EMBL" id="MCT4700465.1"/>
    </source>
</evidence>
<evidence type="ECO:0000256" key="3">
    <source>
        <dbReference type="ARBA" id="ARBA00005446"/>
    </source>
</evidence>
<evidence type="ECO:0000313" key="21">
    <source>
        <dbReference type="Proteomes" id="UP001150641"/>
    </source>
</evidence>
<evidence type="ECO:0000256" key="1">
    <source>
        <dbReference type="ARBA" id="ARBA00001946"/>
    </source>
</evidence>
<dbReference type="Pfam" id="PF00570">
    <property type="entry name" value="HRDC"/>
    <property type="match status" value="1"/>
</dbReference>
<evidence type="ECO:0000259" key="18">
    <source>
        <dbReference type="PROSITE" id="PS51192"/>
    </source>
</evidence>
<reference evidence="20" key="1">
    <citation type="submission" date="2022-03" db="EMBL/GenBank/DDBJ databases">
        <title>Proposal of a novel genus Dryocolo and two novel species.</title>
        <authorList>
            <person name="Maddock D.W."/>
            <person name="Brady C.L."/>
            <person name="Denman S."/>
            <person name="Arnold D."/>
        </authorList>
    </citation>
    <scope>NUCLEOTIDE SEQUENCE</scope>
    <source>
        <strain evidence="20">H6W4</strain>
    </source>
</reference>
<dbReference type="InterPro" id="IPR027417">
    <property type="entry name" value="P-loop_NTPase"/>
</dbReference>
<evidence type="ECO:0000256" key="8">
    <source>
        <dbReference type="ARBA" id="ARBA00022806"/>
    </source>
</evidence>
<dbReference type="Gene3D" id="1.10.10.10">
    <property type="entry name" value="Winged helix-like DNA-binding domain superfamily/Winged helix DNA-binding domain"/>
    <property type="match status" value="1"/>
</dbReference>
<dbReference type="Pfam" id="PF00270">
    <property type="entry name" value="DEAD"/>
    <property type="match status" value="1"/>
</dbReference>
<dbReference type="NCBIfam" id="TIGR00614">
    <property type="entry name" value="recQ_fam"/>
    <property type="match status" value="1"/>
</dbReference>
<dbReference type="InterPro" id="IPR002121">
    <property type="entry name" value="HRDC_dom"/>
</dbReference>
<evidence type="ECO:0000256" key="12">
    <source>
        <dbReference type="ARBA" id="ARBA00023172"/>
    </source>
</evidence>
<dbReference type="SMART" id="SM00490">
    <property type="entry name" value="HELICc"/>
    <property type="match status" value="1"/>
</dbReference>
<dbReference type="NCBIfam" id="NF008279">
    <property type="entry name" value="PRK11057.1"/>
    <property type="match status" value="1"/>
</dbReference>
<feature type="domain" description="Helicase ATP-binding" evidence="18">
    <location>
        <begin position="34"/>
        <end position="202"/>
    </location>
</feature>
<dbReference type="Pfam" id="PF00271">
    <property type="entry name" value="Helicase_C"/>
    <property type="match status" value="1"/>
</dbReference>
<feature type="domain" description="HRDC" evidence="17">
    <location>
        <begin position="529"/>
        <end position="608"/>
    </location>
</feature>
<keyword evidence="4" id="KW-0479">Metal-binding</keyword>
<accession>A0A9X2W4A8</accession>
<comment type="caution">
    <text evidence="20">The sequence shown here is derived from an EMBL/GenBank/DDBJ whole genome shotgun (WGS) entry which is preliminary data.</text>
</comment>
<proteinExistence type="inferred from homology"/>
<evidence type="ECO:0000256" key="2">
    <source>
        <dbReference type="ARBA" id="ARBA00001947"/>
    </source>
</evidence>
<evidence type="ECO:0000256" key="5">
    <source>
        <dbReference type="ARBA" id="ARBA00022741"/>
    </source>
</evidence>
<dbReference type="InterPro" id="IPR044876">
    <property type="entry name" value="HRDC_dom_sf"/>
</dbReference>
<name>A0A9X2W4A8_9ENTR</name>
<dbReference type="InterPro" id="IPR004589">
    <property type="entry name" value="DNA_helicase_ATP-dep_RecQ"/>
</dbReference>
<evidence type="ECO:0000256" key="14">
    <source>
        <dbReference type="ARBA" id="ARBA00023235"/>
    </source>
</evidence>
<keyword evidence="10" id="KW-0067">ATP-binding</keyword>
<dbReference type="InterPro" id="IPR032284">
    <property type="entry name" value="RecQ_Zn-bd"/>
</dbReference>
<dbReference type="GO" id="GO:0003677">
    <property type="term" value="F:DNA binding"/>
    <property type="evidence" value="ECO:0007669"/>
    <property type="project" value="UniProtKB-KW"/>
</dbReference>
<dbReference type="InterPro" id="IPR014001">
    <property type="entry name" value="Helicase_ATP-bd"/>
</dbReference>
<evidence type="ECO:0000256" key="11">
    <source>
        <dbReference type="ARBA" id="ARBA00023125"/>
    </source>
</evidence>
<dbReference type="InterPro" id="IPR036388">
    <property type="entry name" value="WH-like_DNA-bd_sf"/>
</dbReference>
<dbReference type="SMART" id="SM00956">
    <property type="entry name" value="RQC"/>
    <property type="match status" value="1"/>
</dbReference>
<dbReference type="GO" id="GO:0043590">
    <property type="term" value="C:bacterial nucleoid"/>
    <property type="evidence" value="ECO:0007669"/>
    <property type="project" value="TreeGrafter"/>
</dbReference>
<protein>
    <recommendedName>
        <fullName evidence="16">DNA helicase RecQ</fullName>
        <ecNumber evidence="16">5.6.2.4</ecNumber>
    </recommendedName>
</protein>
<sequence length="608" mass="68439">MTQAEVINQTALARQVLQETFGYQQFRPGQETIIETVLDGRDCLVVMPTGGGKSLCYQIPALVFGGLTVVVSPLISLMKDQVDQLLANGVAAACLNSTQSREQQQEVMAGCRNGQIRLLYIAPERLMMDNFIDQISHWHLSMVAVDEAHCISQWGHDFRPEYAALGQLRQRLPTVPFIALTATADDTTRLDIVRLLGLQDPLIQISSFDRPNIRYMLMEKFKPLDQLMRYIQEQRGKSGIIYCNSRAKVEDTAARLQSKGISAGAYHAGLEHNVRADVQEKFQRDDLQIVVATVAFGMGINKPNVRFVAHFDIPRNIESYYQETGRAGRDGLPAEAMLFYDPADMAWLRKCLEEKPAGQLQDIERHKLNAMGAFAEAQTCRRLVLLNYFGEGRQQPCGNCDVCLDPPRRYDGLVDAQKALSCIYRVGQRFGMGYVVEVLRGANNQRIRDLGHDKLKIYGEGRDHTTEHWVSVIRQLIHLGVVTQNIAQHSALQLTEAARPYLRAEVPLMLAVPRVVAIKPRANQKVFGGNYDRKLFARLRKLRKAIADEENIPPYVVFNDATLIEMAEQMPISPGEMLGINGVGTRKLERFGREFMSLIRSHVDGEDE</sequence>
<dbReference type="InterPro" id="IPR010997">
    <property type="entry name" value="HRDC-like_sf"/>
</dbReference>
<dbReference type="NCBIfam" id="TIGR01389">
    <property type="entry name" value="recQ"/>
    <property type="match status" value="1"/>
</dbReference>
<dbReference type="GO" id="GO:0043138">
    <property type="term" value="F:3'-5' DNA helicase activity"/>
    <property type="evidence" value="ECO:0007669"/>
    <property type="project" value="UniProtKB-EC"/>
</dbReference>
<dbReference type="GO" id="GO:0005737">
    <property type="term" value="C:cytoplasm"/>
    <property type="evidence" value="ECO:0007669"/>
    <property type="project" value="TreeGrafter"/>
</dbReference>
<comment type="similarity">
    <text evidence="3">Belongs to the helicase family. RecQ subfamily.</text>
</comment>
<dbReference type="InterPro" id="IPR018982">
    <property type="entry name" value="RQC_domain"/>
</dbReference>
<dbReference type="FunFam" id="3.40.50.300:FF:000156">
    <property type="entry name" value="ATP-dependent DNA helicase recQ"/>
    <property type="match status" value="1"/>
</dbReference>
<dbReference type="CDD" id="cd17920">
    <property type="entry name" value="DEXHc_RecQ"/>
    <property type="match status" value="1"/>
</dbReference>
<dbReference type="GO" id="GO:0006260">
    <property type="term" value="P:DNA replication"/>
    <property type="evidence" value="ECO:0007669"/>
    <property type="project" value="InterPro"/>
</dbReference>
<keyword evidence="6" id="KW-0227">DNA damage</keyword>
<comment type="cofactor">
    <cofactor evidence="2">
        <name>Zn(2+)</name>
        <dbReference type="ChEBI" id="CHEBI:29105"/>
    </cofactor>
</comment>
<dbReference type="EMBL" id="JALHAP010000065">
    <property type="protein sequence ID" value="MCT4700465.1"/>
    <property type="molecule type" value="Genomic_DNA"/>
</dbReference>
<dbReference type="CDD" id="cd18794">
    <property type="entry name" value="SF2_C_RecQ"/>
    <property type="match status" value="1"/>
</dbReference>
<dbReference type="GO" id="GO:0016787">
    <property type="term" value="F:hydrolase activity"/>
    <property type="evidence" value="ECO:0007669"/>
    <property type="project" value="UniProtKB-KW"/>
</dbReference>
<dbReference type="Pfam" id="PF09382">
    <property type="entry name" value="RQC"/>
    <property type="match status" value="1"/>
</dbReference>
<dbReference type="PROSITE" id="PS51192">
    <property type="entry name" value="HELICASE_ATP_BIND_1"/>
    <property type="match status" value="1"/>
</dbReference>
<dbReference type="Gene3D" id="3.40.50.300">
    <property type="entry name" value="P-loop containing nucleotide triphosphate hydrolases"/>
    <property type="match status" value="2"/>
</dbReference>
<evidence type="ECO:0000256" key="9">
    <source>
        <dbReference type="ARBA" id="ARBA00022833"/>
    </source>
</evidence>
<dbReference type="AlphaFoldDB" id="A0A9X2W4A8"/>
<dbReference type="GO" id="GO:0046872">
    <property type="term" value="F:metal ion binding"/>
    <property type="evidence" value="ECO:0007669"/>
    <property type="project" value="UniProtKB-KW"/>
</dbReference>
<dbReference type="RefSeq" id="WP_271121338.1">
    <property type="nucleotide sequence ID" value="NZ_JALHAN010000052.1"/>
</dbReference>
<gene>
    <name evidence="20" type="primary">recQ</name>
    <name evidence="20" type="ORF">MUA00_01350</name>
</gene>
<dbReference type="PANTHER" id="PTHR13710:SF105">
    <property type="entry name" value="ATP-DEPENDENT DNA HELICASE Q1"/>
    <property type="match status" value="1"/>
</dbReference>
<keyword evidence="7 20" id="KW-0378">Hydrolase</keyword>
<evidence type="ECO:0000256" key="13">
    <source>
        <dbReference type="ARBA" id="ARBA00023204"/>
    </source>
</evidence>
<keyword evidence="13" id="KW-0234">DNA repair</keyword>
<evidence type="ECO:0000256" key="7">
    <source>
        <dbReference type="ARBA" id="ARBA00022801"/>
    </source>
</evidence>
<dbReference type="GO" id="GO:0006310">
    <property type="term" value="P:DNA recombination"/>
    <property type="evidence" value="ECO:0007669"/>
    <property type="project" value="UniProtKB-UniRule"/>
</dbReference>
<dbReference type="PROSITE" id="PS51194">
    <property type="entry name" value="HELICASE_CTER"/>
    <property type="match status" value="1"/>
</dbReference>
<dbReference type="SMART" id="SM00487">
    <property type="entry name" value="DEXDc"/>
    <property type="match status" value="1"/>
</dbReference>
<dbReference type="GO" id="GO:0030894">
    <property type="term" value="C:replisome"/>
    <property type="evidence" value="ECO:0007669"/>
    <property type="project" value="TreeGrafter"/>
</dbReference>
<keyword evidence="11" id="KW-0238">DNA-binding</keyword>
<dbReference type="GO" id="GO:0009378">
    <property type="term" value="F:four-way junction helicase activity"/>
    <property type="evidence" value="ECO:0007669"/>
    <property type="project" value="TreeGrafter"/>
</dbReference>
<dbReference type="GO" id="GO:0009432">
    <property type="term" value="P:SOS response"/>
    <property type="evidence" value="ECO:0007669"/>
    <property type="project" value="UniProtKB-UniRule"/>
</dbReference>
<dbReference type="FunFam" id="1.10.10.10:FF:000175">
    <property type="entry name" value="ATP-dependent DNA helicase RecQ"/>
    <property type="match status" value="1"/>
</dbReference>
<dbReference type="InterPro" id="IPR001650">
    <property type="entry name" value="Helicase_C-like"/>
</dbReference>
<keyword evidence="21" id="KW-1185">Reference proteome</keyword>
<dbReference type="PANTHER" id="PTHR13710">
    <property type="entry name" value="DNA HELICASE RECQ FAMILY MEMBER"/>
    <property type="match status" value="1"/>
</dbReference>
<keyword evidence="9" id="KW-0862">Zinc</keyword>
<dbReference type="Gene3D" id="1.10.150.80">
    <property type="entry name" value="HRDC domain"/>
    <property type="match status" value="1"/>
</dbReference>
<dbReference type="Pfam" id="PF16124">
    <property type="entry name" value="RecQ_Zn_bind"/>
    <property type="match status" value="1"/>
</dbReference>
<dbReference type="InterPro" id="IPR011545">
    <property type="entry name" value="DEAD/DEAH_box_helicase_dom"/>
</dbReference>
<evidence type="ECO:0000259" key="17">
    <source>
        <dbReference type="PROSITE" id="PS50967"/>
    </source>
</evidence>
<keyword evidence="12" id="KW-0233">DNA recombination</keyword>
<evidence type="ECO:0000256" key="15">
    <source>
        <dbReference type="ARBA" id="ARBA00034617"/>
    </source>
</evidence>
<dbReference type="SUPFAM" id="SSF52540">
    <property type="entry name" value="P-loop containing nucleoside triphosphate hydrolases"/>
    <property type="match status" value="2"/>
</dbReference>
<keyword evidence="5" id="KW-0547">Nucleotide-binding</keyword>
<organism evidence="20 21">
    <name type="scientific">Dryocola boscaweniae</name>
    <dbReference type="NCBI Taxonomy" id="2925397"/>
    <lineage>
        <taxon>Bacteria</taxon>
        <taxon>Pseudomonadati</taxon>
        <taxon>Pseudomonadota</taxon>
        <taxon>Gammaproteobacteria</taxon>
        <taxon>Enterobacterales</taxon>
        <taxon>Enterobacteriaceae</taxon>
        <taxon>Dryocola</taxon>
    </lineage>
</organism>
<dbReference type="EC" id="5.6.2.4" evidence="16"/>
<evidence type="ECO:0000256" key="6">
    <source>
        <dbReference type="ARBA" id="ARBA00022763"/>
    </source>
</evidence>
<dbReference type="FunFam" id="1.10.150.80:FF:000002">
    <property type="entry name" value="ATP-dependent DNA helicase RecQ"/>
    <property type="match status" value="1"/>
</dbReference>
<dbReference type="SMART" id="SM00341">
    <property type="entry name" value="HRDC"/>
    <property type="match status" value="1"/>
</dbReference>
<dbReference type="Proteomes" id="UP001150641">
    <property type="component" value="Unassembled WGS sequence"/>
</dbReference>
<comment type="cofactor">
    <cofactor evidence="1">
        <name>Mg(2+)</name>
        <dbReference type="ChEBI" id="CHEBI:18420"/>
    </cofactor>
</comment>
<feature type="domain" description="Helicase C-terminal" evidence="19">
    <location>
        <begin position="223"/>
        <end position="371"/>
    </location>
</feature>
<evidence type="ECO:0000259" key="19">
    <source>
        <dbReference type="PROSITE" id="PS51194"/>
    </source>
</evidence>
<dbReference type="InterPro" id="IPR006293">
    <property type="entry name" value="DNA_helicase_ATP-dep_RecQ_bac"/>
</dbReference>
<evidence type="ECO:0000256" key="10">
    <source>
        <dbReference type="ARBA" id="ARBA00022840"/>
    </source>
</evidence>
<keyword evidence="14" id="KW-0413">Isomerase</keyword>
<dbReference type="GO" id="GO:0005524">
    <property type="term" value="F:ATP binding"/>
    <property type="evidence" value="ECO:0007669"/>
    <property type="project" value="UniProtKB-KW"/>
</dbReference>
<comment type="catalytic activity">
    <reaction evidence="15">
        <text>Couples ATP hydrolysis with the unwinding of duplex DNA by translocating in the 3'-5' direction.</text>
        <dbReference type="EC" id="5.6.2.4"/>
    </reaction>
</comment>
<dbReference type="SUPFAM" id="SSF47819">
    <property type="entry name" value="HRDC-like"/>
    <property type="match status" value="1"/>
</dbReference>
<evidence type="ECO:0000256" key="4">
    <source>
        <dbReference type="ARBA" id="ARBA00022723"/>
    </source>
</evidence>